<sequence>MIENNYFLENQDLQENFQSIVNWKEIIDGFEGDFEDHKEYQKTGKESLAMAPGSYEDALEYYKSIL</sequence>
<gene>
    <name evidence="1" type="ORF">LEP1GSC103_3729</name>
</gene>
<evidence type="ECO:0000313" key="1">
    <source>
        <dbReference type="EMBL" id="EPG59236.1"/>
    </source>
</evidence>
<name>A0AAV3JGY2_LEPBO</name>
<accession>A0AAV3JGY2</accession>
<proteinExistence type="predicted"/>
<dbReference type="EMBL" id="AHNP02000003">
    <property type="protein sequence ID" value="EPG59236.1"/>
    <property type="molecule type" value="Genomic_DNA"/>
</dbReference>
<comment type="caution">
    <text evidence="1">The sequence shown here is derived from an EMBL/GenBank/DDBJ whole genome shotgun (WGS) entry which is preliminary data.</text>
</comment>
<protein>
    <submittedName>
        <fullName evidence="1">Uncharacterized protein</fullName>
    </submittedName>
</protein>
<dbReference type="Proteomes" id="UP000014570">
    <property type="component" value="Unassembled WGS sequence"/>
</dbReference>
<evidence type="ECO:0000313" key="2">
    <source>
        <dbReference type="Proteomes" id="UP000014570"/>
    </source>
</evidence>
<dbReference type="AlphaFoldDB" id="A0AAV3JGY2"/>
<organism evidence="1 2">
    <name type="scientific">Leptospira borgpetersenii serovar Javanica str. UI 09931</name>
    <dbReference type="NCBI Taxonomy" id="1049767"/>
    <lineage>
        <taxon>Bacteria</taxon>
        <taxon>Pseudomonadati</taxon>
        <taxon>Spirochaetota</taxon>
        <taxon>Spirochaetia</taxon>
        <taxon>Leptospirales</taxon>
        <taxon>Leptospiraceae</taxon>
        <taxon>Leptospira</taxon>
    </lineage>
</organism>
<reference evidence="1 2" key="1">
    <citation type="submission" date="2013-04" db="EMBL/GenBank/DDBJ databases">
        <authorList>
            <person name="Harkins D.M."/>
            <person name="Durkin A.S."/>
            <person name="Brinkac L.M."/>
            <person name="Haft D.H."/>
            <person name="Selengut J.D."/>
            <person name="Sanka R."/>
            <person name="DePew J."/>
            <person name="Purushe J."/>
            <person name="Chanthongthip A."/>
            <person name="Lattana O."/>
            <person name="Phetsouvanh R."/>
            <person name="Newton P.N."/>
            <person name="Vinetz J.M."/>
            <person name="Sutton G.G."/>
            <person name="Nierman W.C."/>
            <person name="Fouts D.E."/>
        </authorList>
    </citation>
    <scope>NUCLEOTIDE SEQUENCE [LARGE SCALE GENOMIC DNA]</scope>
    <source>
        <strain evidence="1 2">UI 09931</strain>
    </source>
</reference>